<proteinExistence type="predicted"/>
<keyword evidence="1" id="KW-0812">Transmembrane</keyword>
<organism evidence="2 3">
    <name type="scientific">Thermoflexibacter ruber</name>
    <dbReference type="NCBI Taxonomy" id="1003"/>
    <lineage>
        <taxon>Bacteria</taxon>
        <taxon>Pseudomonadati</taxon>
        <taxon>Bacteroidota</taxon>
        <taxon>Cytophagia</taxon>
        <taxon>Cytophagales</taxon>
        <taxon>Thermoflexibacteraceae</taxon>
        <taxon>Thermoflexibacter</taxon>
    </lineage>
</organism>
<dbReference type="EMBL" id="FONY01000010">
    <property type="protein sequence ID" value="SFE92917.1"/>
    <property type="molecule type" value="Genomic_DNA"/>
</dbReference>
<reference evidence="3" key="1">
    <citation type="submission" date="2016-10" db="EMBL/GenBank/DDBJ databases">
        <authorList>
            <person name="Varghese N."/>
            <person name="Submissions S."/>
        </authorList>
    </citation>
    <scope>NUCLEOTIDE SEQUENCE [LARGE SCALE GENOMIC DNA]</scope>
    <source>
        <strain>GEY</strain>
        <strain evidence="3">DSM 9560</strain>
    </source>
</reference>
<feature type="transmembrane region" description="Helical" evidence="1">
    <location>
        <begin position="9"/>
        <end position="30"/>
    </location>
</feature>
<accession>A0A1I2EJW2</accession>
<evidence type="ECO:0000313" key="3">
    <source>
        <dbReference type="Proteomes" id="UP000199513"/>
    </source>
</evidence>
<dbReference type="STRING" id="1003.SAMN04488541_101050"/>
<keyword evidence="1" id="KW-1133">Transmembrane helix</keyword>
<keyword evidence="1" id="KW-0472">Membrane</keyword>
<feature type="transmembrane region" description="Helical" evidence="1">
    <location>
        <begin position="50"/>
        <end position="69"/>
    </location>
</feature>
<dbReference type="AlphaFoldDB" id="A0A1I2EJW2"/>
<sequence length="79" mass="9006">MSQELKKLATFGIIISFLTSAYVSFLGTVLRQGFGTENFVNNWMLLIPKAYFTVLPFVLITGPLVRKLVDWLFAKYAKK</sequence>
<keyword evidence="3" id="KW-1185">Reference proteome</keyword>
<dbReference type="RefSeq" id="WP_091542479.1">
    <property type="nucleotide sequence ID" value="NZ_FONY01000010.1"/>
</dbReference>
<name>A0A1I2EJW2_9BACT</name>
<evidence type="ECO:0000256" key="1">
    <source>
        <dbReference type="SAM" id="Phobius"/>
    </source>
</evidence>
<protein>
    <recommendedName>
        <fullName evidence="4">DUF2798 domain-containing protein</fullName>
    </recommendedName>
</protein>
<dbReference type="Pfam" id="PF11391">
    <property type="entry name" value="DUF2798"/>
    <property type="match status" value="1"/>
</dbReference>
<dbReference type="OrthoDB" id="9799565at2"/>
<dbReference type="InterPro" id="IPR021529">
    <property type="entry name" value="DUF2798"/>
</dbReference>
<evidence type="ECO:0008006" key="4">
    <source>
        <dbReference type="Google" id="ProtNLM"/>
    </source>
</evidence>
<evidence type="ECO:0000313" key="2">
    <source>
        <dbReference type="EMBL" id="SFE92917.1"/>
    </source>
</evidence>
<dbReference type="Proteomes" id="UP000199513">
    <property type="component" value="Unassembled WGS sequence"/>
</dbReference>
<gene>
    <name evidence="2" type="ORF">SAMN04488541_101050</name>
</gene>